<feature type="compositionally biased region" description="Low complexity" evidence="1">
    <location>
        <begin position="355"/>
        <end position="365"/>
    </location>
</feature>
<evidence type="ECO:0000313" key="3">
    <source>
        <dbReference type="EMBL" id="KAG0250529.1"/>
    </source>
</evidence>
<dbReference type="AlphaFoldDB" id="A0A9P6TXR1"/>
<evidence type="ECO:0000313" key="4">
    <source>
        <dbReference type="Proteomes" id="UP000726737"/>
    </source>
</evidence>
<comment type="caution">
    <text evidence="3">The sequence shown here is derived from an EMBL/GenBank/DDBJ whole genome shotgun (WGS) entry which is preliminary data.</text>
</comment>
<feature type="compositionally biased region" description="Low complexity" evidence="1">
    <location>
        <begin position="42"/>
        <end position="57"/>
    </location>
</feature>
<feature type="region of interest" description="Disordered" evidence="1">
    <location>
        <begin position="1"/>
        <end position="89"/>
    </location>
</feature>
<reference evidence="3" key="1">
    <citation type="journal article" date="2020" name="Fungal Divers.">
        <title>Resolving the Mortierellaceae phylogeny through synthesis of multi-gene phylogenetics and phylogenomics.</title>
        <authorList>
            <person name="Vandepol N."/>
            <person name="Liber J."/>
            <person name="Desiro A."/>
            <person name="Na H."/>
            <person name="Kennedy M."/>
            <person name="Barry K."/>
            <person name="Grigoriev I.V."/>
            <person name="Miller A.N."/>
            <person name="O'Donnell K."/>
            <person name="Stajich J.E."/>
            <person name="Bonito G."/>
        </authorList>
    </citation>
    <scope>NUCLEOTIDE SEQUENCE</scope>
    <source>
        <strain evidence="3">KOD948</strain>
    </source>
</reference>
<feature type="region of interest" description="Disordered" evidence="1">
    <location>
        <begin position="345"/>
        <end position="411"/>
    </location>
</feature>
<dbReference type="OrthoDB" id="2152896at2759"/>
<feature type="compositionally biased region" description="Low complexity" evidence="1">
    <location>
        <begin position="304"/>
        <end position="320"/>
    </location>
</feature>
<gene>
    <name evidence="3" type="ORF">BG011_008267</name>
</gene>
<evidence type="ECO:0000256" key="1">
    <source>
        <dbReference type="SAM" id="MobiDB-lite"/>
    </source>
</evidence>
<sequence>MPAYHNNSNEEDPHAWSGQPPCVPQFEHHLHQRPTHHPHPYSRPQSHSRSQSHSQQQFAHLVPPPPLPQHQSIQSTPPPRHASPVAAVARSRHAQEFYPERADPVRFLAAVPAFVPASAPVPVSVPVPAAATAPQHLAQAMQMIEEDDDQEGEVHVRANSQLSTAAGDEGTDVSKCPDCDKVYKHGTSLWKHRWEHSVYWKSATKFMLSKHQQVQMMEAAAILLGMDESRETDQDPVVGLMMRQRGQSATFTSISSVSPFTFTKSLSVSPPPMTERALVMKQESGAVMSPPIYYGRASNTTRHSVVSTTSTASSLSSTPPSLAPDDESVAEVEEEIIMTGHSFRPAQHHHHHHNPQQQHPYAQPPMMEMSQKHPESEFYSHDPRYPPYHHHHPQPPVAHPSHYAPYYHSQH</sequence>
<organism evidence="3 4">
    <name type="scientific">Mortierella polycephala</name>
    <dbReference type="NCBI Taxonomy" id="41804"/>
    <lineage>
        <taxon>Eukaryota</taxon>
        <taxon>Fungi</taxon>
        <taxon>Fungi incertae sedis</taxon>
        <taxon>Mucoromycota</taxon>
        <taxon>Mortierellomycotina</taxon>
        <taxon>Mortierellomycetes</taxon>
        <taxon>Mortierellales</taxon>
        <taxon>Mortierellaceae</taxon>
        <taxon>Mortierella</taxon>
    </lineage>
</organism>
<name>A0A9P6TXR1_9FUNG</name>
<feature type="domain" description="C2H2-type" evidence="2">
    <location>
        <begin position="176"/>
        <end position="196"/>
    </location>
</feature>
<keyword evidence="4" id="KW-1185">Reference proteome</keyword>
<accession>A0A9P6TXR1</accession>
<dbReference type="Proteomes" id="UP000726737">
    <property type="component" value="Unassembled WGS sequence"/>
</dbReference>
<evidence type="ECO:0000259" key="2">
    <source>
        <dbReference type="PROSITE" id="PS00028"/>
    </source>
</evidence>
<protein>
    <recommendedName>
        <fullName evidence="2">C2H2-type domain-containing protein</fullName>
    </recommendedName>
</protein>
<dbReference type="InterPro" id="IPR013087">
    <property type="entry name" value="Znf_C2H2_type"/>
</dbReference>
<feature type="region of interest" description="Disordered" evidence="1">
    <location>
        <begin position="304"/>
        <end position="328"/>
    </location>
</feature>
<dbReference type="EMBL" id="JAAAJA010000675">
    <property type="protein sequence ID" value="KAG0250529.1"/>
    <property type="molecule type" value="Genomic_DNA"/>
</dbReference>
<dbReference type="PROSITE" id="PS00028">
    <property type="entry name" value="ZINC_FINGER_C2H2_1"/>
    <property type="match status" value="1"/>
</dbReference>
<feature type="compositionally biased region" description="Basic and acidic residues" evidence="1">
    <location>
        <begin position="370"/>
        <end position="384"/>
    </location>
</feature>
<feature type="compositionally biased region" description="Basic residues" evidence="1">
    <location>
        <begin position="30"/>
        <end position="40"/>
    </location>
</feature>
<proteinExistence type="predicted"/>